<dbReference type="PROSITE" id="PS50157">
    <property type="entry name" value="ZINC_FINGER_C2H2_2"/>
    <property type="match status" value="2"/>
</dbReference>
<evidence type="ECO:0000256" key="5">
    <source>
        <dbReference type="SAM" id="MobiDB-lite"/>
    </source>
</evidence>
<gene>
    <name evidence="7" type="ORF">B9G98_03828</name>
</gene>
<comment type="caution">
    <text evidence="7">The sequence shown here is derived from an EMBL/GenBank/DDBJ whole genome shotgun (WGS) entry which is preliminary data.</text>
</comment>
<dbReference type="STRING" id="45607.A0A2T0FMJ0"/>
<feature type="compositionally biased region" description="Polar residues" evidence="5">
    <location>
        <begin position="1"/>
        <end position="14"/>
    </location>
</feature>
<evidence type="ECO:0000256" key="2">
    <source>
        <dbReference type="ARBA" id="ARBA00022771"/>
    </source>
</evidence>
<dbReference type="Gene3D" id="3.30.160.60">
    <property type="entry name" value="Classic Zinc Finger"/>
    <property type="match status" value="3"/>
</dbReference>
<dbReference type="RefSeq" id="XP_024666153.1">
    <property type="nucleotide sequence ID" value="XM_024810385.1"/>
</dbReference>
<dbReference type="InterPro" id="IPR013087">
    <property type="entry name" value="Znf_C2H2_type"/>
</dbReference>
<dbReference type="GO" id="GO:0000981">
    <property type="term" value="F:DNA-binding transcription factor activity, RNA polymerase II-specific"/>
    <property type="evidence" value="ECO:0007669"/>
    <property type="project" value="TreeGrafter"/>
</dbReference>
<feature type="region of interest" description="Disordered" evidence="5">
    <location>
        <begin position="1"/>
        <end position="43"/>
    </location>
</feature>
<dbReference type="Pfam" id="PF00096">
    <property type="entry name" value="zf-C2H2"/>
    <property type="match status" value="2"/>
</dbReference>
<dbReference type="InterPro" id="IPR036236">
    <property type="entry name" value="Znf_C2H2_sf"/>
</dbReference>
<evidence type="ECO:0000259" key="6">
    <source>
        <dbReference type="PROSITE" id="PS50157"/>
    </source>
</evidence>
<evidence type="ECO:0000256" key="1">
    <source>
        <dbReference type="ARBA" id="ARBA00022723"/>
    </source>
</evidence>
<proteinExistence type="predicted"/>
<evidence type="ECO:0000256" key="4">
    <source>
        <dbReference type="PROSITE-ProRule" id="PRU00042"/>
    </source>
</evidence>
<dbReference type="FunFam" id="3.30.160.60:FF:000065">
    <property type="entry name" value="B-cell CLL/lymphoma 6, member B"/>
    <property type="match status" value="1"/>
</dbReference>
<dbReference type="OrthoDB" id="3437960at2759"/>
<evidence type="ECO:0000256" key="3">
    <source>
        <dbReference type="ARBA" id="ARBA00022833"/>
    </source>
</evidence>
<keyword evidence="2 4" id="KW-0863">Zinc-finger</keyword>
<dbReference type="GO" id="GO:0008270">
    <property type="term" value="F:zinc ion binding"/>
    <property type="evidence" value="ECO:0007669"/>
    <property type="project" value="UniProtKB-KW"/>
</dbReference>
<dbReference type="Proteomes" id="UP000238350">
    <property type="component" value="Unassembled WGS sequence"/>
</dbReference>
<name>A0A2T0FMJ0_9ASCO</name>
<keyword evidence="1" id="KW-0479">Metal-binding</keyword>
<evidence type="ECO:0000313" key="8">
    <source>
        <dbReference type="Proteomes" id="UP000238350"/>
    </source>
</evidence>
<dbReference type="SUPFAM" id="SSF57667">
    <property type="entry name" value="beta-beta-alpha zinc fingers"/>
    <property type="match status" value="2"/>
</dbReference>
<reference evidence="7 8" key="1">
    <citation type="submission" date="2017-04" db="EMBL/GenBank/DDBJ databases">
        <title>Genome sequencing of [Candida] sorbophila.</title>
        <authorList>
            <person name="Ahn J.O."/>
        </authorList>
    </citation>
    <scope>NUCLEOTIDE SEQUENCE [LARGE SCALE GENOMIC DNA]</scope>
    <source>
        <strain evidence="7 8">DS02</strain>
    </source>
</reference>
<protein>
    <submittedName>
        <fullName evidence="7">Cell wall transcription factor ACE2</fullName>
    </submittedName>
</protein>
<feature type="domain" description="C2H2-type" evidence="6">
    <location>
        <begin position="296"/>
        <end position="325"/>
    </location>
</feature>
<dbReference type="GeneID" id="36517576"/>
<dbReference type="EMBL" id="NDIQ01000022">
    <property type="protein sequence ID" value="PRT56208.1"/>
    <property type="molecule type" value="Genomic_DNA"/>
</dbReference>
<dbReference type="GO" id="GO:0000978">
    <property type="term" value="F:RNA polymerase II cis-regulatory region sequence-specific DNA binding"/>
    <property type="evidence" value="ECO:0007669"/>
    <property type="project" value="TreeGrafter"/>
</dbReference>
<dbReference type="PANTHER" id="PTHR23235:SF120">
    <property type="entry name" value="KRUPPEL-LIKE FACTOR 15"/>
    <property type="match status" value="1"/>
</dbReference>
<feature type="domain" description="C2H2-type" evidence="6">
    <location>
        <begin position="326"/>
        <end position="353"/>
    </location>
</feature>
<dbReference type="PANTHER" id="PTHR23235">
    <property type="entry name" value="KRUEPPEL-LIKE TRANSCRIPTION FACTOR"/>
    <property type="match status" value="1"/>
</dbReference>
<sequence length="404" mass="44844">MTSYYTQNNPQQLYNGLPDPRYDLDPGAISDPESAPNSVPLPNDDFEPFLTDYADYDAALEQSLSIQELAIGHGLPAATPQDETAAHQIAKFAENPEYQLNTPPVFLSSSPAKSVYGGDMTPRGHRIPTGYDLPPSSPPSQQNSPLVMRRVQQTGLNMALGISNITLSPPPRMASFMPQTPPDGALLRAPLYPQSSPIRPSALYKVPEDYDDQLPCSSPPPPPSHLFADQSPVLLGSSPSKHVEWQPILTVPQNKKCEEIIRSQIKSSLKKTRRKSCLPPGAVDEYIGPGDENDVFQCLYPHCGRLFRRRYNLRSHIQTHLCDRPYACDVCDATFVRPHDLRRHQRCHSTTRPFVCACSKGFTRMDALQRHRQRNICEGGVAKEGIDYLSNSPSLESSDPENSN</sequence>
<accession>A0A2T0FMJ0</accession>
<dbReference type="PROSITE" id="PS00028">
    <property type="entry name" value="ZINC_FINGER_C2H2_1"/>
    <property type="match status" value="2"/>
</dbReference>
<organism evidence="7 8">
    <name type="scientific">Wickerhamiella sorbophila</name>
    <dbReference type="NCBI Taxonomy" id="45607"/>
    <lineage>
        <taxon>Eukaryota</taxon>
        <taxon>Fungi</taxon>
        <taxon>Dikarya</taxon>
        <taxon>Ascomycota</taxon>
        <taxon>Saccharomycotina</taxon>
        <taxon>Dipodascomycetes</taxon>
        <taxon>Dipodascales</taxon>
        <taxon>Trichomonascaceae</taxon>
        <taxon>Wickerhamiella</taxon>
    </lineage>
</organism>
<dbReference type="AlphaFoldDB" id="A0A2T0FMJ0"/>
<keyword evidence="8" id="KW-1185">Reference proteome</keyword>
<evidence type="ECO:0000313" key="7">
    <source>
        <dbReference type="EMBL" id="PRT56208.1"/>
    </source>
</evidence>
<dbReference type="SMART" id="SM00355">
    <property type="entry name" value="ZnF_C2H2"/>
    <property type="match status" value="2"/>
</dbReference>
<keyword evidence="3" id="KW-0862">Zinc</keyword>